<evidence type="ECO:0000259" key="5">
    <source>
        <dbReference type="PROSITE" id="PS50931"/>
    </source>
</evidence>
<dbReference type="Gene3D" id="3.40.190.290">
    <property type="match status" value="1"/>
</dbReference>
<dbReference type="InterPro" id="IPR000847">
    <property type="entry name" value="LysR_HTH_N"/>
</dbReference>
<feature type="domain" description="HTH lysR-type" evidence="5">
    <location>
        <begin position="19"/>
        <end position="76"/>
    </location>
</feature>
<keyword evidence="4" id="KW-0804">Transcription</keyword>
<comment type="caution">
    <text evidence="6">The sequence shown here is derived from an EMBL/GenBank/DDBJ whole genome shotgun (WGS) entry which is preliminary data.</text>
</comment>
<evidence type="ECO:0000256" key="4">
    <source>
        <dbReference type="ARBA" id="ARBA00023163"/>
    </source>
</evidence>
<dbReference type="PANTHER" id="PTHR30419:SF14">
    <property type="entry name" value="LYSR FAMILY TRANSCRIPTIONAL REGULATOR"/>
    <property type="match status" value="1"/>
</dbReference>
<gene>
    <name evidence="6" type="ORF">AWB68_02792</name>
</gene>
<dbReference type="AlphaFoldDB" id="A0A158IKL3"/>
<keyword evidence="7" id="KW-1185">Reference proteome</keyword>
<evidence type="ECO:0000313" key="6">
    <source>
        <dbReference type="EMBL" id="SAL57104.1"/>
    </source>
</evidence>
<dbReference type="InterPro" id="IPR036388">
    <property type="entry name" value="WH-like_DNA-bd_sf"/>
</dbReference>
<accession>A0A158IKL3</accession>
<comment type="similarity">
    <text evidence="1">Belongs to the LysR transcriptional regulatory family.</text>
</comment>
<name>A0A158IKL3_9BURK</name>
<dbReference type="GO" id="GO:0003677">
    <property type="term" value="F:DNA binding"/>
    <property type="evidence" value="ECO:0007669"/>
    <property type="project" value="UniProtKB-KW"/>
</dbReference>
<dbReference type="FunFam" id="1.10.10.10:FF:000001">
    <property type="entry name" value="LysR family transcriptional regulator"/>
    <property type="match status" value="1"/>
</dbReference>
<dbReference type="Proteomes" id="UP000054770">
    <property type="component" value="Unassembled WGS sequence"/>
</dbReference>
<organism evidence="6 7">
    <name type="scientific">Caballeronia choica</name>
    <dbReference type="NCBI Taxonomy" id="326476"/>
    <lineage>
        <taxon>Bacteria</taxon>
        <taxon>Pseudomonadati</taxon>
        <taxon>Pseudomonadota</taxon>
        <taxon>Betaproteobacteria</taxon>
        <taxon>Burkholderiales</taxon>
        <taxon>Burkholderiaceae</taxon>
        <taxon>Caballeronia</taxon>
    </lineage>
</organism>
<sequence length="322" mass="34288">MRDLPPDVAHVPKAKALSVSLHQLRLFITLARHRSFTRAGDEFGITQSAVSRSIRELEDEIELRLFDRTTRQVAPTEVGRHLLARVAPLVEELEVTLRPRSGDACEPGIVRLASSSSLTASVLPALLASCQASYPDLSTALVDQPQSAVLQLVRSGEADLGVVVAPESLDELAAEPLFDDPLCALVPARHPLAAQRSANWRALRGASLLILDDDTGSHAAIDRALLLHDVAGTMRQPLAQASAVAQMAEAGLGIGVLPMHACRAAGWGAQAVTLTPEVSRTVMLVRRRSRALRPGAANVWAHFVAASLTKRAVSAAPQAIEA</sequence>
<keyword evidence="2" id="KW-0805">Transcription regulation</keyword>
<dbReference type="GO" id="GO:0005829">
    <property type="term" value="C:cytosol"/>
    <property type="evidence" value="ECO:0007669"/>
    <property type="project" value="TreeGrafter"/>
</dbReference>
<reference evidence="6" key="1">
    <citation type="submission" date="2016-01" db="EMBL/GenBank/DDBJ databases">
        <authorList>
            <person name="Peeters C."/>
        </authorList>
    </citation>
    <scope>NUCLEOTIDE SEQUENCE [LARGE SCALE GENOMIC DNA]</scope>
    <source>
        <strain evidence="6">LMG 22940</strain>
    </source>
</reference>
<evidence type="ECO:0000256" key="2">
    <source>
        <dbReference type="ARBA" id="ARBA00023015"/>
    </source>
</evidence>
<dbReference type="SUPFAM" id="SSF53850">
    <property type="entry name" value="Periplasmic binding protein-like II"/>
    <property type="match status" value="1"/>
</dbReference>
<evidence type="ECO:0000256" key="3">
    <source>
        <dbReference type="ARBA" id="ARBA00023125"/>
    </source>
</evidence>
<dbReference type="Pfam" id="PF03466">
    <property type="entry name" value="LysR_substrate"/>
    <property type="match status" value="1"/>
</dbReference>
<proteinExistence type="inferred from homology"/>
<evidence type="ECO:0000313" key="7">
    <source>
        <dbReference type="Proteomes" id="UP000054770"/>
    </source>
</evidence>
<dbReference type="InterPro" id="IPR050950">
    <property type="entry name" value="HTH-type_LysR_regulators"/>
</dbReference>
<dbReference type="Pfam" id="PF00126">
    <property type="entry name" value="HTH_1"/>
    <property type="match status" value="1"/>
</dbReference>
<evidence type="ECO:0000256" key="1">
    <source>
        <dbReference type="ARBA" id="ARBA00009437"/>
    </source>
</evidence>
<dbReference type="Gene3D" id="1.10.10.10">
    <property type="entry name" value="Winged helix-like DNA-binding domain superfamily/Winged helix DNA-binding domain"/>
    <property type="match status" value="1"/>
</dbReference>
<keyword evidence="3" id="KW-0238">DNA-binding</keyword>
<dbReference type="OrthoDB" id="8713720at2"/>
<dbReference type="PANTHER" id="PTHR30419">
    <property type="entry name" value="HTH-TYPE TRANSCRIPTIONAL REGULATOR YBHD"/>
    <property type="match status" value="1"/>
</dbReference>
<dbReference type="RefSeq" id="WP_087644937.1">
    <property type="nucleotide sequence ID" value="NZ_FCON02000025.1"/>
</dbReference>
<dbReference type="GO" id="GO:0003700">
    <property type="term" value="F:DNA-binding transcription factor activity"/>
    <property type="evidence" value="ECO:0007669"/>
    <property type="project" value="InterPro"/>
</dbReference>
<dbReference type="PRINTS" id="PR00039">
    <property type="entry name" value="HTHLYSR"/>
</dbReference>
<dbReference type="InterPro" id="IPR005119">
    <property type="entry name" value="LysR_subst-bd"/>
</dbReference>
<dbReference type="SUPFAM" id="SSF46785">
    <property type="entry name" value="Winged helix' DNA-binding domain"/>
    <property type="match status" value="1"/>
</dbReference>
<protein>
    <submittedName>
        <fullName evidence="6">LysR family transcriptional regulator</fullName>
    </submittedName>
</protein>
<dbReference type="PROSITE" id="PS50931">
    <property type="entry name" value="HTH_LYSR"/>
    <property type="match status" value="1"/>
</dbReference>
<dbReference type="InterPro" id="IPR036390">
    <property type="entry name" value="WH_DNA-bd_sf"/>
</dbReference>
<dbReference type="EMBL" id="FCON02000025">
    <property type="protein sequence ID" value="SAL57104.1"/>
    <property type="molecule type" value="Genomic_DNA"/>
</dbReference>